<dbReference type="InterPro" id="IPR050678">
    <property type="entry name" value="DNA_Partitioning_ATPase"/>
</dbReference>
<sequence>MHSVLVASSKGGCGKSTIATQLAAWAAVQGRRAALVDLDPQGSSLHWCERRAQAEAPAVLGLHGEDGRWQKRVPADTEWLVFDAPAGSQPSTLKAVIERVDALLVPVLPSAFDLEATAGFLDALSSHRRMAEGSLQVGLVANRLRLTTQASQRALAQLAEWPWPLRAELRDSQSYVLLAALGKSLFDYDNEAVRIQAEPWQPMLRWLARAARRARS</sequence>
<dbReference type="PANTHER" id="PTHR13696">
    <property type="entry name" value="P-LOOP CONTAINING NUCLEOSIDE TRIPHOSPHATE HYDROLASE"/>
    <property type="match status" value="1"/>
</dbReference>
<dbReference type="STRING" id="265719.SAMN04488509_10681"/>
<gene>
    <name evidence="2" type="ORF">SAMN04488509_10681</name>
</gene>
<evidence type="ECO:0000259" key="1">
    <source>
        <dbReference type="Pfam" id="PF01656"/>
    </source>
</evidence>
<organism evidence="2 3">
    <name type="scientific">Aquimonas voraii</name>
    <dbReference type="NCBI Taxonomy" id="265719"/>
    <lineage>
        <taxon>Bacteria</taxon>
        <taxon>Pseudomonadati</taxon>
        <taxon>Pseudomonadota</taxon>
        <taxon>Gammaproteobacteria</taxon>
        <taxon>Lysobacterales</taxon>
        <taxon>Lysobacteraceae</taxon>
        <taxon>Aquimonas</taxon>
    </lineage>
</organism>
<dbReference type="EMBL" id="FNAG01000006">
    <property type="protein sequence ID" value="SDD74139.1"/>
    <property type="molecule type" value="Genomic_DNA"/>
</dbReference>
<dbReference type="CDD" id="cd02042">
    <property type="entry name" value="ParAB_family"/>
    <property type="match status" value="1"/>
</dbReference>
<dbReference type="OrthoDB" id="69313at2"/>
<dbReference type="InterPro" id="IPR027417">
    <property type="entry name" value="P-loop_NTPase"/>
</dbReference>
<evidence type="ECO:0000313" key="2">
    <source>
        <dbReference type="EMBL" id="SDD74139.1"/>
    </source>
</evidence>
<dbReference type="Proteomes" id="UP000199603">
    <property type="component" value="Unassembled WGS sequence"/>
</dbReference>
<reference evidence="2 3" key="1">
    <citation type="submission" date="2016-10" db="EMBL/GenBank/DDBJ databases">
        <authorList>
            <person name="de Groot N.N."/>
        </authorList>
    </citation>
    <scope>NUCLEOTIDE SEQUENCE [LARGE SCALE GENOMIC DNA]</scope>
    <source>
        <strain evidence="2 3">DSM 16957</strain>
    </source>
</reference>
<feature type="domain" description="CobQ/CobB/MinD/ParA nucleotide binding" evidence="1">
    <location>
        <begin position="5"/>
        <end position="176"/>
    </location>
</feature>
<dbReference type="Pfam" id="PF01656">
    <property type="entry name" value="CbiA"/>
    <property type="match status" value="1"/>
</dbReference>
<protein>
    <submittedName>
        <fullName evidence="2">Chromosome partitioning protein</fullName>
    </submittedName>
</protein>
<dbReference type="RefSeq" id="WP_091242725.1">
    <property type="nucleotide sequence ID" value="NZ_FNAG01000006.1"/>
</dbReference>
<evidence type="ECO:0000313" key="3">
    <source>
        <dbReference type="Proteomes" id="UP000199603"/>
    </source>
</evidence>
<dbReference type="Gene3D" id="3.40.50.300">
    <property type="entry name" value="P-loop containing nucleotide triphosphate hydrolases"/>
    <property type="match status" value="1"/>
</dbReference>
<dbReference type="InterPro" id="IPR002586">
    <property type="entry name" value="CobQ/CobB/MinD/ParA_Nub-bd_dom"/>
</dbReference>
<dbReference type="PIRSF" id="PIRSF009320">
    <property type="entry name" value="Nuc_binding_HP_1000"/>
    <property type="match status" value="1"/>
</dbReference>
<keyword evidence="3" id="KW-1185">Reference proteome</keyword>
<accession>A0A1G6X7M2</accession>
<dbReference type="PANTHER" id="PTHR13696:SF96">
    <property type="entry name" value="COBQ_COBB_MIND_PARA NUCLEOTIDE BINDING DOMAIN-CONTAINING PROTEIN"/>
    <property type="match status" value="1"/>
</dbReference>
<dbReference type="AlphaFoldDB" id="A0A1G6X7M2"/>
<proteinExistence type="predicted"/>
<name>A0A1G6X7M2_9GAMM</name>
<dbReference type="SUPFAM" id="SSF52540">
    <property type="entry name" value="P-loop containing nucleoside triphosphate hydrolases"/>
    <property type="match status" value="1"/>
</dbReference>